<sequence length="140" mass="16053">MPEEPKHRDEVAECYNILRHYSKSLLDVRKITLAQGLTVLAGSGLLYTENSFVFSLCVAAFGLVMTFFLHLAHNDYRRHWRCVKDHLLEVESACDLSVYTSFVKGMRQRDSWLWLAFHGPFVLLYLATVTLCVANLVEIA</sequence>
<accession>X0V804</accession>
<feature type="transmembrane region" description="Helical" evidence="1">
    <location>
        <begin position="112"/>
        <end position="137"/>
    </location>
</feature>
<reference evidence="2" key="1">
    <citation type="journal article" date="2014" name="Front. Microbiol.">
        <title>High frequency of phylogenetically diverse reductive dehalogenase-homologous genes in deep subseafloor sedimentary metagenomes.</title>
        <authorList>
            <person name="Kawai M."/>
            <person name="Futagami T."/>
            <person name="Toyoda A."/>
            <person name="Takaki Y."/>
            <person name="Nishi S."/>
            <person name="Hori S."/>
            <person name="Arai W."/>
            <person name="Tsubouchi T."/>
            <person name="Morono Y."/>
            <person name="Uchiyama I."/>
            <person name="Ito T."/>
            <person name="Fujiyama A."/>
            <person name="Inagaki F."/>
            <person name="Takami H."/>
        </authorList>
    </citation>
    <scope>NUCLEOTIDE SEQUENCE</scope>
    <source>
        <strain evidence="2">Expedition CK06-06</strain>
    </source>
</reference>
<dbReference type="EMBL" id="BARS01018651">
    <property type="protein sequence ID" value="GAF96785.1"/>
    <property type="molecule type" value="Genomic_DNA"/>
</dbReference>
<keyword evidence="1" id="KW-0812">Transmembrane</keyword>
<keyword evidence="1" id="KW-1133">Transmembrane helix</keyword>
<dbReference type="AlphaFoldDB" id="X0V804"/>
<proteinExistence type="predicted"/>
<keyword evidence="1" id="KW-0472">Membrane</keyword>
<evidence type="ECO:0000256" key="1">
    <source>
        <dbReference type="SAM" id="Phobius"/>
    </source>
</evidence>
<name>X0V804_9ZZZZ</name>
<gene>
    <name evidence="2" type="ORF">S01H1_30321</name>
</gene>
<feature type="transmembrane region" description="Helical" evidence="1">
    <location>
        <begin position="52"/>
        <end position="71"/>
    </location>
</feature>
<evidence type="ECO:0000313" key="2">
    <source>
        <dbReference type="EMBL" id="GAF96785.1"/>
    </source>
</evidence>
<organism evidence="2">
    <name type="scientific">marine sediment metagenome</name>
    <dbReference type="NCBI Taxonomy" id="412755"/>
    <lineage>
        <taxon>unclassified sequences</taxon>
        <taxon>metagenomes</taxon>
        <taxon>ecological metagenomes</taxon>
    </lineage>
</organism>
<comment type="caution">
    <text evidence="2">The sequence shown here is derived from an EMBL/GenBank/DDBJ whole genome shotgun (WGS) entry which is preliminary data.</text>
</comment>
<protein>
    <submittedName>
        <fullName evidence="2">Uncharacterized protein</fullName>
    </submittedName>
</protein>